<gene>
    <name evidence="3" type="primary">mqnD</name>
    <name evidence="3" type="ORF">EUAN_02200</name>
</gene>
<name>A0A1S1V9S7_9FIRM</name>
<dbReference type="RefSeq" id="WP_071060779.1">
    <property type="nucleotide sequence ID" value="NZ_MKIE01000001.1"/>
</dbReference>
<accession>A0A1S1V9S7</accession>
<dbReference type="InterPro" id="IPR027024">
    <property type="entry name" value="UCP027386_ABC_sbc_TM0202"/>
</dbReference>
<dbReference type="PANTHER" id="PTHR30024:SF46">
    <property type="entry name" value="ABC TRANSPORTER, SUBSTRATE-BINDING LIPOPROTEIN"/>
    <property type="match status" value="1"/>
</dbReference>
<keyword evidence="4" id="KW-1185">Reference proteome</keyword>
<dbReference type="PIRSF" id="PIRSF027386">
    <property type="entry name" value="UCP027386_ABC_sbc_TM0202"/>
    <property type="match status" value="1"/>
</dbReference>
<dbReference type="Gene3D" id="3.40.190.10">
    <property type="entry name" value="Periplasmic binding protein-like II"/>
    <property type="match status" value="2"/>
</dbReference>
<feature type="domain" description="SsuA/THI5-like" evidence="2">
    <location>
        <begin position="58"/>
        <end position="256"/>
    </location>
</feature>
<dbReference type="AlphaFoldDB" id="A0A1S1V9S7"/>
<organism evidence="3 4">
    <name type="scientific">Andreesenia angusta</name>
    <dbReference type="NCBI Taxonomy" id="39480"/>
    <lineage>
        <taxon>Bacteria</taxon>
        <taxon>Bacillati</taxon>
        <taxon>Bacillota</taxon>
        <taxon>Tissierellia</taxon>
        <taxon>Tissierellales</taxon>
        <taxon>Gottschalkiaceae</taxon>
        <taxon>Andreesenia</taxon>
    </lineage>
</organism>
<dbReference type="Pfam" id="PF09084">
    <property type="entry name" value="NMT1"/>
    <property type="match status" value="1"/>
</dbReference>
<dbReference type="InterPro" id="IPR015168">
    <property type="entry name" value="SsuA/THI5"/>
</dbReference>
<evidence type="ECO:0000256" key="1">
    <source>
        <dbReference type="SAM" id="SignalP"/>
    </source>
</evidence>
<dbReference type="STRING" id="39480.EUAN_02200"/>
<feature type="chain" id="PRO_5038401120" evidence="1">
    <location>
        <begin position="18"/>
        <end position="322"/>
    </location>
</feature>
<dbReference type="SUPFAM" id="SSF53850">
    <property type="entry name" value="Periplasmic binding protein-like II"/>
    <property type="match status" value="1"/>
</dbReference>
<comment type="caution">
    <text evidence="3">The sequence shown here is derived from an EMBL/GenBank/DDBJ whole genome shotgun (WGS) entry which is preliminary data.</text>
</comment>
<keyword evidence="1" id="KW-0732">Signal</keyword>
<proteinExistence type="predicted"/>
<evidence type="ECO:0000259" key="2">
    <source>
        <dbReference type="Pfam" id="PF09084"/>
    </source>
</evidence>
<evidence type="ECO:0000313" key="4">
    <source>
        <dbReference type="Proteomes" id="UP000180254"/>
    </source>
</evidence>
<evidence type="ECO:0000313" key="3">
    <source>
        <dbReference type="EMBL" id="OHW63356.1"/>
    </source>
</evidence>
<dbReference type="EMBL" id="MKIE01000001">
    <property type="protein sequence ID" value="OHW63356.1"/>
    <property type="molecule type" value="Genomic_DNA"/>
</dbReference>
<dbReference type="Proteomes" id="UP000180254">
    <property type="component" value="Unassembled WGS sequence"/>
</dbReference>
<protein>
    <submittedName>
        <fullName evidence="3">1,4-dihydroxy-6-naphtoate synthase</fullName>
    </submittedName>
</protein>
<dbReference type="PANTHER" id="PTHR30024">
    <property type="entry name" value="ALIPHATIC SULFONATES-BINDING PROTEIN-RELATED"/>
    <property type="match status" value="1"/>
</dbReference>
<reference evidence="3 4" key="1">
    <citation type="submission" date="2016-09" db="EMBL/GenBank/DDBJ databases">
        <title>Genome sequence of Eubacterium angustum.</title>
        <authorList>
            <person name="Poehlein A."/>
            <person name="Daniel R."/>
        </authorList>
    </citation>
    <scope>NUCLEOTIDE SEQUENCE [LARGE SCALE GENOMIC DNA]</scope>
    <source>
        <strain evidence="3 4">DSM 1989</strain>
    </source>
</reference>
<feature type="signal peptide" evidence="1">
    <location>
        <begin position="1"/>
        <end position="17"/>
    </location>
</feature>
<dbReference type="PROSITE" id="PS51257">
    <property type="entry name" value="PROKAR_LIPOPROTEIN"/>
    <property type="match status" value="1"/>
</dbReference>
<sequence>MKKTVMTILVLMIAAFATGCSEKASEKPAEPVVFKFMEGVTAITAGSMISEKPEMGRDVEYEIISSPDLLASSIIQGEADMAIVPTNLAAQARAKGADYVIAGTATWGNLYIVGTEAMESLDGLKGKTVQTFGKGLTPELVLNMVLAEEGIDPEVDMDLEYMNSAAEVAPLLVSGKTSIGLLPEPALSSALAKNKDLKVLFDINKLWAEANKVEKGYPQSCLVVKKELVEEDPEFVEKFLEEYSKSIEWALENPEELGTISEEHSLGPDSESIVNGIGRMNIGQFSVGESLSEYRAYYKSVMDFDPEFIGGSIPDEEIYYER</sequence>